<protein>
    <recommendedName>
        <fullName evidence="8">Large ribosomal subunit protein uL22c</fullName>
    </recommendedName>
    <alternativeName>
        <fullName evidence="9">50S ribosomal protein L22, chloroplastic</fullName>
    </alternativeName>
</protein>
<comment type="function">
    <text evidence="2">This protein binds specifically to 23S rRNA.</text>
</comment>
<evidence type="ECO:0000256" key="8">
    <source>
        <dbReference type="ARBA" id="ARBA00035285"/>
    </source>
</evidence>
<keyword evidence="6 10" id="KW-0689">Ribosomal protein</keyword>
<evidence type="ECO:0000256" key="3">
    <source>
        <dbReference type="ARBA" id="ARBA00009451"/>
    </source>
</evidence>
<feature type="region of interest" description="Disordered" evidence="11">
    <location>
        <begin position="331"/>
        <end position="352"/>
    </location>
</feature>
<evidence type="ECO:0000256" key="7">
    <source>
        <dbReference type="ARBA" id="ARBA00023274"/>
    </source>
</evidence>
<accession>A0ABR2SNZ4</accession>
<keyword evidence="13" id="KW-1185">Reference proteome</keyword>
<dbReference type="PANTHER" id="PTHR13501">
    <property type="entry name" value="CHLOROPLAST 50S RIBOSOMAL PROTEIN L22-RELATED"/>
    <property type="match status" value="1"/>
</dbReference>
<sequence length="352" mass="39697">MINVFYPKKIFGNCPKPDNPVHVKPGLPPVTLHSKRQNLVLSGSYFWYLLEPTTHSRSRLHTISNHPKRDLLNMVGWQRHLQCALRQVGRRLEHNYTHSANYSTSISRSNFSALPGELPSHQRLWRSPSASISTPLYQYFQQLGISTSRKLLAGSSEEPIASPLTPVLAINSGKTEEKKVAPNRTKVQAVLKKIKQSPKKVNLVAALVRGMRVEDALLQLQVTVKRAAKTVYQVIHSARANATHNHGLDPDRLLVAEAFVGKGLFFKRVAYHAKGRSGIIMKPECRLTVVVREMTPEEEAEIARLRVRKFRKLTKREKRLVPHELIETTPIWNRKGSGNSKSRSHESSGMAA</sequence>
<dbReference type="InterPro" id="IPR005727">
    <property type="entry name" value="Ribosomal_uL22_bac/chlpt-type"/>
</dbReference>
<name>A0ABR2SNZ4_9ROSI</name>
<evidence type="ECO:0000256" key="9">
    <source>
        <dbReference type="ARBA" id="ARBA00035416"/>
    </source>
</evidence>
<evidence type="ECO:0000256" key="11">
    <source>
        <dbReference type="SAM" id="MobiDB-lite"/>
    </source>
</evidence>
<dbReference type="Gene3D" id="3.90.470.10">
    <property type="entry name" value="Ribosomal protein L22/L17"/>
    <property type="match status" value="1"/>
</dbReference>
<evidence type="ECO:0000256" key="1">
    <source>
        <dbReference type="ARBA" id="ARBA00003478"/>
    </source>
</evidence>
<comment type="similarity">
    <text evidence="3 10">Belongs to the universal ribosomal protein uL22 family.</text>
</comment>
<evidence type="ECO:0000256" key="5">
    <source>
        <dbReference type="ARBA" id="ARBA00022884"/>
    </source>
</evidence>
<dbReference type="InterPro" id="IPR001063">
    <property type="entry name" value="Ribosomal_uL22"/>
</dbReference>
<organism evidence="12 13">
    <name type="scientific">Hibiscus sabdariffa</name>
    <name type="common">roselle</name>
    <dbReference type="NCBI Taxonomy" id="183260"/>
    <lineage>
        <taxon>Eukaryota</taxon>
        <taxon>Viridiplantae</taxon>
        <taxon>Streptophyta</taxon>
        <taxon>Embryophyta</taxon>
        <taxon>Tracheophyta</taxon>
        <taxon>Spermatophyta</taxon>
        <taxon>Magnoliopsida</taxon>
        <taxon>eudicotyledons</taxon>
        <taxon>Gunneridae</taxon>
        <taxon>Pentapetalae</taxon>
        <taxon>rosids</taxon>
        <taxon>malvids</taxon>
        <taxon>Malvales</taxon>
        <taxon>Malvaceae</taxon>
        <taxon>Malvoideae</taxon>
        <taxon>Hibiscus</taxon>
    </lineage>
</organism>
<dbReference type="InterPro" id="IPR047867">
    <property type="entry name" value="Ribosomal_uL22_bac/org-type"/>
</dbReference>
<reference evidence="12 13" key="1">
    <citation type="journal article" date="2024" name="G3 (Bethesda)">
        <title>Genome assembly of Hibiscus sabdariffa L. provides insights into metabolisms of medicinal natural products.</title>
        <authorList>
            <person name="Kim T."/>
        </authorList>
    </citation>
    <scope>NUCLEOTIDE SEQUENCE [LARGE SCALE GENOMIC DNA]</scope>
    <source>
        <strain evidence="12">TK-2024</strain>
        <tissue evidence="12">Old leaves</tissue>
    </source>
</reference>
<dbReference type="SUPFAM" id="SSF54843">
    <property type="entry name" value="Ribosomal protein L22"/>
    <property type="match status" value="1"/>
</dbReference>
<dbReference type="Proteomes" id="UP001396334">
    <property type="component" value="Unassembled WGS sequence"/>
</dbReference>
<dbReference type="HAMAP" id="MF_01331_B">
    <property type="entry name" value="Ribosomal_uL22_B"/>
    <property type="match status" value="1"/>
</dbReference>
<comment type="caution">
    <text evidence="12">The sequence shown here is derived from an EMBL/GenBank/DDBJ whole genome shotgun (WGS) entry which is preliminary data.</text>
</comment>
<keyword evidence="7 10" id="KW-0687">Ribonucleoprotein</keyword>
<keyword evidence="4" id="KW-0699">rRNA-binding</keyword>
<dbReference type="InterPro" id="IPR036394">
    <property type="entry name" value="Ribosomal_uL22_sf"/>
</dbReference>
<gene>
    <name evidence="12" type="ORF">V6N11_039508</name>
</gene>
<comment type="function">
    <text evidence="1">The globular domain of the protein is located near the polypeptide exit tunnel on the outside of the subunit, while an extended beta-hairpin is found that lines the wall of the exit tunnel in the center of the 70S ribosome.</text>
</comment>
<keyword evidence="5" id="KW-0694">RNA-binding</keyword>
<evidence type="ECO:0000256" key="6">
    <source>
        <dbReference type="ARBA" id="ARBA00022980"/>
    </source>
</evidence>
<evidence type="ECO:0000256" key="10">
    <source>
        <dbReference type="RuleBase" id="RU004005"/>
    </source>
</evidence>
<dbReference type="NCBIfam" id="TIGR01044">
    <property type="entry name" value="rplV_bact"/>
    <property type="match status" value="1"/>
</dbReference>
<dbReference type="EMBL" id="JBBPBN010000013">
    <property type="protein sequence ID" value="KAK9026674.1"/>
    <property type="molecule type" value="Genomic_DNA"/>
</dbReference>
<evidence type="ECO:0000256" key="4">
    <source>
        <dbReference type="ARBA" id="ARBA00022730"/>
    </source>
</evidence>
<evidence type="ECO:0000313" key="12">
    <source>
        <dbReference type="EMBL" id="KAK9026674.1"/>
    </source>
</evidence>
<proteinExistence type="inferred from homology"/>
<dbReference type="CDD" id="cd00336">
    <property type="entry name" value="Ribosomal_L22"/>
    <property type="match status" value="1"/>
</dbReference>
<evidence type="ECO:0000313" key="13">
    <source>
        <dbReference type="Proteomes" id="UP001396334"/>
    </source>
</evidence>
<dbReference type="Pfam" id="PF00237">
    <property type="entry name" value="Ribosomal_L22"/>
    <property type="match status" value="1"/>
</dbReference>
<dbReference type="PANTHER" id="PTHR13501:SF8">
    <property type="entry name" value="LARGE RIBOSOMAL SUBUNIT PROTEIN UL22M"/>
    <property type="match status" value="1"/>
</dbReference>
<evidence type="ECO:0000256" key="2">
    <source>
        <dbReference type="ARBA" id="ARBA00003611"/>
    </source>
</evidence>